<feature type="domain" description="SOCS box" evidence="4">
    <location>
        <begin position="920"/>
        <end position="957"/>
    </location>
</feature>
<sequence>MSECEPEEFWRKSHNFKKQLIEAVNKNDTAAVERFIQEGEYDCLPYWMWLDLCEVALKNRCLPMVDLLLSSDRIPNSFVDVESNTQLIKAAIKSDFIEGVKYLQSKGIPLYLEHSMSRYNWSPLTECVMNNSVEVLKYLLELKYLDKNPDKGETLIMLCCHELKIDCLEVLLKSELVNTIDQQSVIRLCSYLRFCIGGSYYEGDRKQERVLDCVKLLVESGADVSLKDINGTTPIQMAAERGMVTTVTYLAERGANLDLENKQGNLLHSLAECYQMSDSYDECIQLLITKGVDINKLNTLNETPLYLAACRGNDKMVKSLIKSHCDINIKVGNNVGSVILASIRLKHTTIAEILIQAGCDVNGTDRNGVTPLMECIKADNLVLLKQLIDQSASVNAQDNEGTFVLDYLCRSYNQQNSADIVKIMIEAGADIHKCNNLLCRAINRECYESASLLIEQGIDVNTVNENGDNPLVLASEKGKSELVKLLTIKDCDINHQNLRGETALHKAIKDSRNYSYCEDKKEIIKILLLQNRLNVNLTDVDGQTALFMAVINGERSITEDLLKAGADVNHCDNTGKTPLMMAVNEKDTVMANILLKAGADLKPRDRFGRNAIYLAALFNVSLDLDVLLKYSNVRSEAKSIVNATDKDGKTPFMVAAEHGFKDVVEKLLTAGCNIDLQDHGGKTALMFAVHNEDETILSLLLQNGADYNICDNNGQTAFITAAEKRNKSILECLLNAGADVNQSNNHGTTALMAAARTCNRSILECLLNAGADVNKTDTDGRSAIHGIMVGSRGSGRKWINCLKLLLINKCHPSSLDTPGEDRKTLFQWLLGKNKEDLIWYLVTENCSLKGLDLPKVKEFQFPDILMLSKILFESGAPKSEIEVIILLSDLHTGFSLSTSDSLLEESDDKQQLDDFRGFCKSRSLKSRCRREIRNCIGPGISSKITQVGLPKYLQDYVVMKDLIPEKYFTLVIDDQDDSNARTDNIAGLMFALMASRAFPIYGGYDSDDSSDSSYYEPEYYSDNYYYDSSD</sequence>
<dbReference type="PANTHER" id="PTHR24126:SF14">
    <property type="entry name" value="ANK_REP_REGION DOMAIN-CONTAINING PROTEIN"/>
    <property type="match status" value="1"/>
</dbReference>
<gene>
    <name evidence="5" type="ORF">SNE40_020567</name>
</gene>
<dbReference type="EMBL" id="JAZGQO010000015">
    <property type="protein sequence ID" value="KAK6169527.1"/>
    <property type="molecule type" value="Genomic_DNA"/>
</dbReference>
<feature type="repeat" description="ANK" evidence="3">
    <location>
        <begin position="466"/>
        <end position="498"/>
    </location>
</feature>
<dbReference type="SMART" id="SM00248">
    <property type="entry name" value="ANK"/>
    <property type="match status" value="19"/>
</dbReference>
<dbReference type="SUPFAM" id="SSF48403">
    <property type="entry name" value="Ankyrin repeat"/>
    <property type="match status" value="3"/>
</dbReference>
<dbReference type="PROSITE" id="PS50297">
    <property type="entry name" value="ANK_REP_REGION"/>
    <property type="match status" value="10"/>
</dbReference>
<dbReference type="Gene3D" id="1.25.40.20">
    <property type="entry name" value="Ankyrin repeat-containing domain"/>
    <property type="match status" value="6"/>
</dbReference>
<feature type="repeat" description="ANK" evidence="3">
    <location>
        <begin position="746"/>
        <end position="778"/>
    </location>
</feature>
<name>A0AAN8P3B8_PATCE</name>
<evidence type="ECO:0000256" key="3">
    <source>
        <dbReference type="PROSITE-ProRule" id="PRU00023"/>
    </source>
</evidence>
<dbReference type="Pfam" id="PF07525">
    <property type="entry name" value="SOCS_box"/>
    <property type="match status" value="1"/>
</dbReference>
<evidence type="ECO:0000259" key="4">
    <source>
        <dbReference type="PROSITE" id="PS50225"/>
    </source>
</evidence>
<dbReference type="AlphaFoldDB" id="A0AAN8P3B8"/>
<dbReference type="Pfam" id="PF13637">
    <property type="entry name" value="Ank_4"/>
    <property type="match status" value="1"/>
</dbReference>
<accession>A0AAN8P3B8</accession>
<protein>
    <recommendedName>
        <fullName evidence="4">SOCS box domain-containing protein</fullName>
    </recommendedName>
</protein>
<dbReference type="PROSITE" id="PS50088">
    <property type="entry name" value="ANK_REPEAT"/>
    <property type="match status" value="10"/>
</dbReference>
<feature type="repeat" description="ANK" evidence="3">
    <location>
        <begin position="647"/>
        <end position="679"/>
    </location>
</feature>
<feature type="repeat" description="ANK" evidence="3">
    <location>
        <begin position="713"/>
        <end position="745"/>
    </location>
</feature>
<proteinExistence type="predicted"/>
<feature type="repeat" description="ANK" evidence="3">
    <location>
        <begin position="541"/>
        <end position="573"/>
    </location>
</feature>
<feature type="repeat" description="ANK" evidence="3">
    <location>
        <begin position="367"/>
        <end position="399"/>
    </location>
</feature>
<feature type="repeat" description="ANK" evidence="3">
    <location>
        <begin position="680"/>
        <end position="712"/>
    </location>
</feature>
<dbReference type="InterPro" id="IPR001496">
    <property type="entry name" value="SOCS_box"/>
</dbReference>
<dbReference type="Pfam" id="PF00023">
    <property type="entry name" value="Ank"/>
    <property type="match status" value="2"/>
</dbReference>
<dbReference type="CDD" id="cd03716">
    <property type="entry name" value="SOCS_ASB_like"/>
    <property type="match status" value="1"/>
</dbReference>
<dbReference type="Proteomes" id="UP001347796">
    <property type="component" value="Unassembled WGS sequence"/>
</dbReference>
<evidence type="ECO:0000256" key="2">
    <source>
        <dbReference type="ARBA" id="ARBA00023043"/>
    </source>
</evidence>
<evidence type="ECO:0000256" key="1">
    <source>
        <dbReference type="ARBA" id="ARBA00022737"/>
    </source>
</evidence>
<feature type="repeat" description="ANK" evidence="3">
    <location>
        <begin position="230"/>
        <end position="262"/>
    </location>
</feature>
<dbReference type="InterPro" id="IPR002110">
    <property type="entry name" value="Ankyrin_rpt"/>
</dbReference>
<evidence type="ECO:0000313" key="5">
    <source>
        <dbReference type="EMBL" id="KAK6169527.1"/>
    </source>
</evidence>
<evidence type="ECO:0000313" key="6">
    <source>
        <dbReference type="Proteomes" id="UP001347796"/>
    </source>
</evidence>
<keyword evidence="6" id="KW-1185">Reference proteome</keyword>
<dbReference type="PANTHER" id="PTHR24126">
    <property type="entry name" value="ANKYRIN REPEAT, PH AND SEC7 DOMAIN CONTAINING PROTEIN SECG-RELATED"/>
    <property type="match status" value="1"/>
</dbReference>
<dbReference type="Pfam" id="PF12796">
    <property type="entry name" value="Ank_2"/>
    <property type="match status" value="4"/>
</dbReference>
<dbReference type="PROSITE" id="PS50225">
    <property type="entry name" value="SOCS"/>
    <property type="match status" value="1"/>
</dbReference>
<organism evidence="5 6">
    <name type="scientific">Patella caerulea</name>
    <name type="common">Rayed Mediterranean limpet</name>
    <dbReference type="NCBI Taxonomy" id="87958"/>
    <lineage>
        <taxon>Eukaryota</taxon>
        <taxon>Metazoa</taxon>
        <taxon>Spiralia</taxon>
        <taxon>Lophotrochozoa</taxon>
        <taxon>Mollusca</taxon>
        <taxon>Gastropoda</taxon>
        <taxon>Patellogastropoda</taxon>
        <taxon>Patelloidea</taxon>
        <taxon>Patellidae</taxon>
        <taxon>Patella</taxon>
    </lineage>
</organism>
<dbReference type="InterPro" id="IPR036770">
    <property type="entry name" value="Ankyrin_rpt-contain_sf"/>
</dbReference>
<feature type="repeat" description="ANK" evidence="3">
    <location>
        <begin position="300"/>
        <end position="332"/>
    </location>
</feature>
<keyword evidence="1" id="KW-0677">Repeat</keyword>
<comment type="caution">
    <text evidence="5">The sequence shown here is derived from an EMBL/GenBank/DDBJ whole genome shotgun (WGS) entry which is preliminary data.</text>
</comment>
<reference evidence="5 6" key="1">
    <citation type="submission" date="2024-01" db="EMBL/GenBank/DDBJ databases">
        <title>The genome of the rayed Mediterranean limpet Patella caerulea (Linnaeus, 1758).</title>
        <authorList>
            <person name="Anh-Thu Weber A."/>
            <person name="Halstead-Nussloch G."/>
        </authorList>
    </citation>
    <scope>NUCLEOTIDE SEQUENCE [LARGE SCALE GENOMIC DNA]</scope>
    <source>
        <strain evidence="5">AATW-2023a</strain>
        <tissue evidence="5">Whole specimen</tissue>
    </source>
</reference>
<keyword evidence="2 3" id="KW-0040">ANK repeat</keyword>
<feature type="repeat" description="ANK" evidence="3">
    <location>
        <begin position="574"/>
        <end position="606"/>
    </location>
</feature>